<proteinExistence type="predicted"/>
<name>A8NN67_COPC7</name>
<feature type="signal peptide" evidence="1">
    <location>
        <begin position="1"/>
        <end position="20"/>
    </location>
</feature>
<reference evidence="2 3" key="1">
    <citation type="journal article" date="2010" name="Proc. Natl. Acad. Sci. U.S.A.">
        <title>Insights into evolution of multicellular fungi from the assembled chromosomes of the mushroom Coprinopsis cinerea (Coprinus cinereus).</title>
        <authorList>
            <person name="Stajich J.E."/>
            <person name="Wilke S.K."/>
            <person name="Ahren D."/>
            <person name="Au C.H."/>
            <person name="Birren B.W."/>
            <person name="Borodovsky M."/>
            <person name="Burns C."/>
            <person name="Canback B."/>
            <person name="Casselton L.A."/>
            <person name="Cheng C.K."/>
            <person name="Deng J."/>
            <person name="Dietrich F.S."/>
            <person name="Fargo D.C."/>
            <person name="Farman M.L."/>
            <person name="Gathman A.C."/>
            <person name="Goldberg J."/>
            <person name="Guigo R."/>
            <person name="Hoegger P.J."/>
            <person name="Hooker J.B."/>
            <person name="Huggins A."/>
            <person name="James T.Y."/>
            <person name="Kamada T."/>
            <person name="Kilaru S."/>
            <person name="Kodira C."/>
            <person name="Kues U."/>
            <person name="Kupfer D."/>
            <person name="Kwan H.S."/>
            <person name="Lomsadze A."/>
            <person name="Li W."/>
            <person name="Lilly W.W."/>
            <person name="Ma L.J."/>
            <person name="Mackey A.J."/>
            <person name="Manning G."/>
            <person name="Martin F."/>
            <person name="Muraguchi H."/>
            <person name="Natvig D.O."/>
            <person name="Palmerini H."/>
            <person name="Ramesh M.A."/>
            <person name="Rehmeyer C.J."/>
            <person name="Roe B.A."/>
            <person name="Shenoy N."/>
            <person name="Stanke M."/>
            <person name="Ter-Hovhannisyan V."/>
            <person name="Tunlid A."/>
            <person name="Velagapudi R."/>
            <person name="Vision T.J."/>
            <person name="Zeng Q."/>
            <person name="Zolan M.E."/>
            <person name="Pukkila P.J."/>
        </authorList>
    </citation>
    <scope>NUCLEOTIDE SEQUENCE [LARGE SCALE GENOMIC DNA]</scope>
    <source>
        <strain evidence="3">Okayama-7 / 130 / ATCC MYA-4618 / FGSC 9003</strain>
    </source>
</reference>
<dbReference type="GeneID" id="6011584"/>
<evidence type="ECO:0000256" key="1">
    <source>
        <dbReference type="SAM" id="SignalP"/>
    </source>
</evidence>
<evidence type="ECO:0000313" key="2">
    <source>
        <dbReference type="EMBL" id="EAU86700.1"/>
    </source>
</evidence>
<dbReference type="Proteomes" id="UP000001861">
    <property type="component" value="Unassembled WGS sequence"/>
</dbReference>
<dbReference type="KEGG" id="cci:CC1G_06461"/>
<dbReference type="AlphaFoldDB" id="A8NN67"/>
<keyword evidence="3" id="KW-1185">Reference proteome</keyword>
<dbReference type="VEuPathDB" id="FungiDB:CC1G_06461"/>
<keyword evidence="1" id="KW-0732">Signal</keyword>
<dbReference type="InParanoid" id="A8NN67"/>
<comment type="caution">
    <text evidence="2">The sequence shown here is derived from an EMBL/GenBank/DDBJ whole genome shotgun (WGS) entry which is preliminary data.</text>
</comment>
<dbReference type="RefSeq" id="XP_001835058.1">
    <property type="nucleotide sequence ID" value="XM_001835006.1"/>
</dbReference>
<organism evidence="2 3">
    <name type="scientific">Coprinopsis cinerea (strain Okayama-7 / 130 / ATCC MYA-4618 / FGSC 9003)</name>
    <name type="common">Inky cap fungus</name>
    <name type="synonym">Hormographiella aspergillata</name>
    <dbReference type="NCBI Taxonomy" id="240176"/>
    <lineage>
        <taxon>Eukaryota</taxon>
        <taxon>Fungi</taxon>
        <taxon>Dikarya</taxon>
        <taxon>Basidiomycota</taxon>
        <taxon>Agaricomycotina</taxon>
        <taxon>Agaricomycetes</taxon>
        <taxon>Agaricomycetidae</taxon>
        <taxon>Agaricales</taxon>
        <taxon>Agaricineae</taxon>
        <taxon>Psathyrellaceae</taxon>
        <taxon>Coprinopsis</taxon>
    </lineage>
</organism>
<accession>A8NN67</accession>
<gene>
    <name evidence="2" type="ORF">CC1G_06461</name>
</gene>
<feature type="chain" id="PRO_5002724715" evidence="1">
    <location>
        <begin position="21"/>
        <end position="291"/>
    </location>
</feature>
<evidence type="ECO:0000313" key="3">
    <source>
        <dbReference type="Proteomes" id="UP000001861"/>
    </source>
</evidence>
<sequence>MVHVSTQALLTALAASPAIAAPLARQFESAEEQFSRDYVEPEFDARDFTEALDVRDPFIINKGLWEFGKKALAAMAMGGGMGVAMAPAFFAKEKGKRSFIDEGELDARDFFDGDELEAREPINLQGLKAAASAVKTFVKANNRLALPIIGGTAFGLGAWGRKKTLRSFEEDLDARDVFDSDELHSRADDMEYLVVRADDGSYHLVARDPNIANILKAGPTLVKGVLSSNKIVTPLVKAAKAIKNNRRLAYPMLGATAFGLGAWGRKKTLRSFDDDLDVRGLFDSGKLDDLD</sequence>
<protein>
    <submittedName>
        <fullName evidence="2">Uncharacterized protein</fullName>
    </submittedName>
</protein>
<dbReference type="EMBL" id="AACS02000012">
    <property type="protein sequence ID" value="EAU86700.1"/>
    <property type="molecule type" value="Genomic_DNA"/>
</dbReference>